<feature type="chain" id="PRO_5042847534" description="Saposin B-type domain-containing protein" evidence="1">
    <location>
        <begin position="39"/>
        <end position="120"/>
    </location>
</feature>
<dbReference type="AlphaFoldDB" id="A0AAN8FMD7"/>
<evidence type="ECO:0008006" key="4">
    <source>
        <dbReference type="Google" id="ProtNLM"/>
    </source>
</evidence>
<organism evidence="2 3">
    <name type="scientific">Trichostrongylus colubriformis</name>
    <name type="common">Black scour worm</name>
    <dbReference type="NCBI Taxonomy" id="6319"/>
    <lineage>
        <taxon>Eukaryota</taxon>
        <taxon>Metazoa</taxon>
        <taxon>Ecdysozoa</taxon>
        <taxon>Nematoda</taxon>
        <taxon>Chromadorea</taxon>
        <taxon>Rhabditida</taxon>
        <taxon>Rhabditina</taxon>
        <taxon>Rhabditomorpha</taxon>
        <taxon>Strongyloidea</taxon>
        <taxon>Trichostrongylidae</taxon>
        <taxon>Trichostrongylus</taxon>
    </lineage>
</organism>
<keyword evidence="1" id="KW-0732">Signal</keyword>
<proteinExistence type="predicted"/>
<name>A0AAN8FMD7_TRICO</name>
<comment type="caution">
    <text evidence="2">The sequence shown here is derived from an EMBL/GenBank/DDBJ whole genome shotgun (WGS) entry which is preliminary data.</text>
</comment>
<reference evidence="2 3" key="1">
    <citation type="submission" date="2019-10" db="EMBL/GenBank/DDBJ databases">
        <title>Assembly and Annotation for the nematode Trichostrongylus colubriformis.</title>
        <authorList>
            <person name="Martin J."/>
        </authorList>
    </citation>
    <scope>NUCLEOTIDE SEQUENCE [LARGE SCALE GENOMIC DNA]</scope>
    <source>
        <strain evidence="2">G859</strain>
        <tissue evidence="2">Whole worm</tissue>
    </source>
</reference>
<keyword evidence="3" id="KW-1185">Reference proteome</keyword>
<feature type="signal peptide" evidence="1">
    <location>
        <begin position="1"/>
        <end position="38"/>
    </location>
</feature>
<sequence>MPGVTKNGDLEHERVTNMNTFLHLTLMFALLYECYCDAECKRTLCDKCRRSASLAPVLIKKIEAKGETHDLVKIGKRIYCKKNRPDRHCLKELCKKMDKAIEKIKKDPDPEKICKYIALC</sequence>
<dbReference type="Proteomes" id="UP001331761">
    <property type="component" value="Unassembled WGS sequence"/>
</dbReference>
<evidence type="ECO:0000313" key="3">
    <source>
        <dbReference type="Proteomes" id="UP001331761"/>
    </source>
</evidence>
<protein>
    <recommendedName>
        <fullName evidence="4">Saposin B-type domain-containing protein</fullName>
    </recommendedName>
</protein>
<evidence type="ECO:0000313" key="2">
    <source>
        <dbReference type="EMBL" id="KAK5981896.1"/>
    </source>
</evidence>
<accession>A0AAN8FMD7</accession>
<dbReference type="EMBL" id="WIXE01005756">
    <property type="protein sequence ID" value="KAK5981896.1"/>
    <property type="molecule type" value="Genomic_DNA"/>
</dbReference>
<evidence type="ECO:0000256" key="1">
    <source>
        <dbReference type="SAM" id="SignalP"/>
    </source>
</evidence>
<gene>
    <name evidence="2" type="ORF">GCK32_012464</name>
</gene>